<dbReference type="GO" id="GO:0043709">
    <property type="term" value="P:cell adhesion involved in single-species biofilm formation"/>
    <property type="evidence" value="ECO:0007669"/>
    <property type="project" value="TreeGrafter"/>
</dbReference>
<dbReference type="RefSeq" id="WP_132355054.1">
    <property type="nucleotide sequence ID" value="NZ_CAWOJO010000024.1"/>
</dbReference>
<feature type="domain" description="Fimbrial-type adhesion" evidence="5">
    <location>
        <begin position="29"/>
        <end position="176"/>
    </location>
</feature>
<keyword evidence="4" id="KW-0281">Fimbrium</keyword>
<gene>
    <name evidence="6" type="ORF">C5467_14640</name>
</gene>
<dbReference type="InterPro" id="IPR036937">
    <property type="entry name" value="Adhesion_dom_fimbrial_sf"/>
</dbReference>
<evidence type="ECO:0000256" key="4">
    <source>
        <dbReference type="ARBA" id="ARBA00023263"/>
    </source>
</evidence>
<evidence type="ECO:0000259" key="5">
    <source>
        <dbReference type="Pfam" id="PF00419"/>
    </source>
</evidence>
<dbReference type="GO" id="GO:0009289">
    <property type="term" value="C:pilus"/>
    <property type="evidence" value="ECO:0007669"/>
    <property type="project" value="UniProtKB-SubCell"/>
</dbReference>
<evidence type="ECO:0000313" key="6">
    <source>
        <dbReference type="EMBL" id="TDB53678.1"/>
    </source>
</evidence>
<dbReference type="SUPFAM" id="SSF49401">
    <property type="entry name" value="Bacterial adhesins"/>
    <property type="match status" value="1"/>
</dbReference>
<comment type="similarity">
    <text evidence="2">Belongs to the fimbrial protein family.</text>
</comment>
<dbReference type="InterPro" id="IPR050263">
    <property type="entry name" value="Bact_Fimbrial_Adh_Pro"/>
</dbReference>
<comment type="caution">
    <text evidence="6">The sequence shown here is derived from an EMBL/GenBank/DDBJ whole genome shotgun (WGS) entry which is preliminary data.</text>
</comment>
<evidence type="ECO:0000313" key="7">
    <source>
        <dbReference type="Proteomes" id="UP000295598"/>
    </source>
</evidence>
<sequence length="177" mass="19323">MRKNFIWVSLAMVLGIFTSFNALSYDGVIKFRGTIEHTTCTVKGTGSSNKEILVNFNDIRIPTLSKSSGSSLLLEKKDISIGLTGCPDHNNINVKFKAGTTDNNSTNGHPDYFPTTLKNVAIALYNKDDDKIIKPNNSIKINKRATSINLTADLVSTANLVTAGTFASNVEFDIIYN</sequence>
<dbReference type="InterPro" id="IPR000259">
    <property type="entry name" value="Adhesion_dom_fimbrial"/>
</dbReference>
<name>A0A4R4JI00_9GAMM</name>
<evidence type="ECO:0000256" key="3">
    <source>
        <dbReference type="ARBA" id="ARBA00022729"/>
    </source>
</evidence>
<dbReference type="PANTHER" id="PTHR33420:SF3">
    <property type="entry name" value="FIMBRIAL SUBUNIT ELFA"/>
    <property type="match status" value="1"/>
</dbReference>
<evidence type="ECO:0000256" key="1">
    <source>
        <dbReference type="ARBA" id="ARBA00004561"/>
    </source>
</evidence>
<evidence type="ECO:0000256" key="2">
    <source>
        <dbReference type="ARBA" id="ARBA00006671"/>
    </source>
</evidence>
<accession>A0A4R4JI00</accession>
<keyword evidence="3" id="KW-0732">Signal</keyword>
<comment type="subcellular location">
    <subcellularLocation>
        <location evidence="1">Fimbrium</location>
    </subcellularLocation>
</comment>
<dbReference type="PANTHER" id="PTHR33420">
    <property type="entry name" value="FIMBRIAL SUBUNIT ELFA-RELATED"/>
    <property type="match status" value="1"/>
</dbReference>
<dbReference type="EMBL" id="PUJY01000024">
    <property type="protein sequence ID" value="TDB53678.1"/>
    <property type="molecule type" value="Genomic_DNA"/>
</dbReference>
<dbReference type="InterPro" id="IPR008966">
    <property type="entry name" value="Adhesion_dom_sf"/>
</dbReference>
<reference evidence="6 7" key="1">
    <citation type="journal article" date="2019" name="Int. J. Syst. Evol. Microbiol.">
        <title>Photorhabdus khanii subsp. guanajuatensis subsp. nov., isolated from Heterorhabditis atacamensis, and Photorhabdus luminescens subsp. mexicana subsp. nov., isolated from Heterorhabditis mexicana entomopathogenic nematodes.</title>
        <authorList>
            <person name="Machado R.A.R."/>
            <person name="Bruno P."/>
            <person name="Arce C.C.M."/>
            <person name="Liechti N."/>
            <person name="Kohler A."/>
            <person name="Bernal J."/>
            <person name="Bruggmann R."/>
            <person name="Turlings T.C.J."/>
        </authorList>
    </citation>
    <scope>NUCLEOTIDE SEQUENCE [LARGE SCALE GENOMIC DNA]</scope>
    <source>
        <strain evidence="6 7">MEX20-17</strain>
    </source>
</reference>
<dbReference type="Proteomes" id="UP000295598">
    <property type="component" value="Unassembled WGS sequence"/>
</dbReference>
<proteinExistence type="inferred from homology"/>
<dbReference type="Pfam" id="PF00419">
    <property type="entry name" value="Fimbrial"/>
    <property type="match status" value="1"/>
</dbReference>
<dbReference type="Gene3D" id="2.60.40.1090">
    <property type="entry name" value="Fimbrial-type adhesion domain"/>
    <property type="match status" value="1"/>
</dbReference>
<dbReference type="AlphaFoldDB" id="A0A4R4JI00"/>
<protein>
    <recommendedName>
        <fullName evidence="5">Fimbrial-type adhesion domain-containing protein</fullName>
    </recommendedName>
</protein>
<organism evidence="6 7">
    <name type="scientific">Photorhabdus khanii subsp. guanajuatensis</name>
    <dbReference type="NCBI Taxonomy" id="2100166"/>
    <lineage>
        <taxon>Bacteria</taxon>
        <taxon>Pseudomonadati</taxon>
        <taxon>Pseudomonadota</taxon>
        <taxon>Gammaproteobacteria</taxon>
        <taxon>Enterobacterales</taxon>
        <taxon>Morganellaceae</taxon>
        <taxon>Photorhabdus</taxon>
    </lineage>
</organism>